<feature type="transmembrane region" description="Helical" evidence="1">
    <location>
        <begin position="26"/>
        <end position="44"/>
    </location>
</feature>
<gene>
    <name evidence="2" type="ORF">LLUT_LOCUS10930</name>
</gene>
<dbReference type="Proteomes" id="UP001497480">
    <property type="component" value="Unassembled WGS sequence"/>
</dbReference>
<keyword evidence="1" id="KW-0472">Membrane</keyword>
<keyword evidence="1" id="KW-1133">Transmembrane helix</keyword>
<organism evidence="2 3">
    <name type="scientific">Lupinus luteus</name>
    <name type="common">European yellow lupine</name>
    <dbReference type="NCBI Taxonomy" id="3873"/>
    <lineage>
        <taxon>Eukaryota</taxon>
        <taxon>Viridiplantae</taxon>
        <taxon>Streptophyta</taxon>
        <taxon>Embryophyta</taxon>
        <taxon>Tracheophyta</taxon>
        <taxon>Spermatophyta</taxon>
        <taxon>Magnoliopsida</taxon>
        <taxon>eudicotyledons</taxon>
        <taxon>Gunneridae</taxon>
        <taxon>Pentapetalae</taxon>
        <taxon>rosids</taxon>
        <taxon>fabids</taxon>
        <taxon>Fabales</taxon>
        <taxon>Fabaceae</taxon>
        <taxon>Papilionoideae</taxon>
        <taxon>50 kb inversion clade</taxon>
        <taxon>genistoids sensu lato</taxon>
        <taxon>core genistoids</taxon>
        <taxon>Genisteae</taxon>
        <taxon>Lupinus</taxon>
    </lineage>
</organism>
<protein>
    <submittedName>
        <fullName evidence="2">Uncharacterized protein</fullName>
    </submittedName>
</protein>
<evidence type="ECO:0000256" key="1">
    <source>
        <dbReference type="SAM" id="Phobius"/>
    </source>
</evidence>
<reference evidence="2 3" key="1">
    <citation type="submission" date="2024-03" db="EMBL/GenBank/DDBJ databases">
        <authorList>
            <person name="Martinez-Hernandez J."/>
        </authorList>
    </citation>
    <scope>NUCLEOTIDE SEQUENCE [LARGE SCALE GENOMIC DNA]</scope>
</reference>
<evidence type="ECO:0000313" key="3">
    <source>
        <dbReference type="Proteomes" id="UP001497480"/>
    </source>
</evidence>
<keyword evidence="1" id="KW-0812">Transmembrane</keyword>
<proteinExistence type="predicted"/>
<evidence type="ECO:0000313" key="2">
    <source>
        <dbReference type="EMBL" id="CAL0309870.1"/>
    </source>
</evidence>
<dbReference type="EMBL" id="CAXHTB010000007">
    <property type="protein sequence ID" value="CAL0309870.1"/>
    <property type="molecule type" value="Genomic_DNA"/>
</dbReference>
<accession>A0AAV1WKG1</accession>
<comment type="caution">
    <text evidence="2">The sequence shown here is derived from an EMBL/GenBank/DDBJ whole genome shotgun (WGS) entry which is preliminary data.</text>
</comment>
<dbReference type="AlphaFoldDB" id="A0AAV1WKG1"/>
<keyword evidence="3" id="KW-1185">Reference proteome</keyword>
<name>A0AAV1WKG1_LUPLU</name>
<sequence>MCITIFHYTSNKNSLAFKLLINPSRLSLAFLIPLVIVSLIKIHLSNYNNQPTSVELRFFQFKG</sequence>